<name>A0A875RTW7_EENNA</name>
<protein>
    <submittedName>
        <fullName evidence="2">Uncharacterized protein</fullName>
    </submittedName>
</protein>
<dbReference type="EMBL" id="CP064812">
    <property type="protein sequence ID" value="QPG73927.1"/>
    <property type="molecule type" value="Genomic_DNA"/>
</dbReference>
<dbReference type="OrthoDB" id="3991258at2759"/>
<feature type="transmembrane region" description="Helical" evidence="1">
    <location>
        <begin position="342"/>
        <end position="361"/>
    </location>
</feature>
<dbReference type="KEGG" id="bnn:FOA43_001242"/>
<keyword evidence="1" id="KW-0472">Membrane</keyword>
<proteinExistence type="predicted"/>
<sequence length="363" mass="42332">MPPSYIGSVRYQHSSKTFGDYMLEKPGIKTNADLESKPLPSGYKYFAAKFPIELKDLKKYLTKKYPDPDASTFAGGVDLKTFNIVETYKAKKAKAASKPRLFITLLNRNPIYMEYIIWDTFDIDTGEKRTATQLRSRSGSFKDLLQSINKVKPTNETLEQVLPKMTKFKAEPTTPPFFRDKLDLDLKTNNLEDFLSHAKKESDLKRDNMFKARMNYEWSKQQLNKHSQTVESKTFFTPILVPGTLIPSSWIKMADYSEVGGKQYEFLFLEKNGNIQTFSTIPLKHQYNHNVFEILRNLRDSHLYIDNIDRLFAKDWRLLDGDRNRLAFARNRRQHYWNRIKYALLPICAFSTALTAYVLYITS</sequence>
<keyword evidence="1" id="KW-1133">Transmembrane helix</keyword>
<dbReference type="RefSeq" id="XP_038777492.1">
    <property type="nucleotide sequence ID" value="XM_038921564.1"/>
</dbReference>
<accession>A0A875RTW7</accession>
<dbReference type="Proteomes" id="UP000662931">
    <property type="component" value="Chromosome 1"/>
</dbReference>
<keyword evidence="1" id="KW-0812">Transmembrane</keyword>
<reference evidence="2" key="1">
    <citation type="submission" date="2020-10" db="EMBL/GenBank/DDBJ databases">
        <authorList>
            <person name="Roach M.J.R."/>
        </authorList>
    </citation>
    <scope>NUCLEOTIDE SEQUENCE</scope>
    <source>
        <strain evidence="2">CBS 1945</strain>
    </source>
</reference>
<keyword evidence="3" id="KW-1185">Reference proteome</keyword>
<organism evidence="2 3">
    <name type="scientific">Eeniella nana</name>
    <name type="common">Yeast</name>
    <name type="synonym">Brettanomyces nanus</name>
    <dbReference type="NCBI Taxonomy" id="13502"/>
    <lineage>
        <taxon>Eukaryota</taxon>
        <taxon>Fungi</taxon>
        <taxon>Dikarya</taxon>
        <taxon>Ascomycota</taxon>
        <taxon>Saccharomycotina</taxon>
        <taxon>Pichiomycetes</taxon>
        <taxon>Pichiales</taxon>
        <taxon>Pichiaceae</taxon>
        <taxon>Brettanomyces</taxon>
    </lineage>
</organism>
<evidence type="ECO:0000256" key="1">
    <source>
        <dbReference type="SAM" id="Phobius"/>
    </source>
</evidence>
<dbReference type="GeneID" id="62194643"/>
<dbReference type="AlphaFoldDB" id="A0A875RTW7"/>
<evidence type="ECO:0000313" key="2">
    <source>
        <dbReference type="EMBL" id="QPG73927.1"/>
    </source>
</evidence>
<evidence type="ECO:0000313" key="3">
    <source>
        <dbReference type="Proteomes" id="UP000662931"/>
    </source>
</evidence>
<gene>
    <name evidence="2" type="ORF">FOA43_001242</name>
</gene>